<dbReference type="Gene3D" id="3.40.710.10">
    <property type="entry name" value="DD-peptidase/beta-lactamase superfamily"/>
    <property type="match status" value="1"/>
</dbReference>
<keyword evidence="3 5" id="KW-0378">Hydrolase</keyword>
<dbReference type="AlphaFoldDB" id="A0A1N6E7S3"/>
<evidence type="ECO:0000313" key="7">
    <source>
        <dbReference type="EMBL" id="SIN78967.1"/>
    </source>
</evidence>
<evidence type="ECO:0000313" key="8">
    <source>
        <dbReference type="Proteomes" id="UP000184699"/>
    </source>
</evidence>
<evidence type="ECO:0000256" key="1">
    <source>
        <dbReference type="ARBA" id="ARBA00009009"/>
    </source>
</evidence>
<dbReference type="GO" id="GO:0030655">
    <property type="term" value="P:beta-lactam antibiotic catabolic process"/>
    <property type="evidence" value="ECO:0007669"/>
    <property type="project" value="InterPro"/>
</dbReference>
<keyword evidence="4 5" id="KW-0046">Antibiotic resistance</keyword>
<dbReference type="InterPro" id="IPR000871">
    <property type="entry name" value="Beta-lactam_class-A"/>
</dbReference>
<dbReference type="STRING" id="232089.SAMN05443544_1178"/>
<dbReference type="GO" id="GO:0008800">
    <property type="term" value="F:beta-lactamase activity"/>
    <property type="evidence" value="ECO:0007669"/>
    <property type="project" value="UniProtKB-UniRule"/>
</dbReference>
<comment type="similarity">
    <text evidence="1 5">Belongs to the class-A beta-lactamase family.</text>
</comment>
<comment type="catalytic activity">
    <reaction evidence="5">
        <text>a beta-lactam + H2O = a substituted beta-amino acid</text>
        <dbReference type="Rhea" id="RHEA:20401"/>
        <dbReference type="ChEBI" id="CHEBI:15377"/>
        <dbReference type="ChEBI" id="CHEBI:35627"/>
        <dbReference type="ChEBI" id="CHEBI:140347"/>
        <dbReference type="EC" id="3.5.2.6"/>
    </reaction>
</comment>
<dbReference type="Pfam" id="PF13354">
    <property type="entry name" value="Beta-lactamase2"/>
    <property type="match status" value="1"/>
</dbReference>
<evidence type="ECO:0000256" key="5">
    <source>
        <dbReference type="RuleBase" id="RU361140"/>
    </source>
</evidence>
<feature type="domain" description="Beta-lactamase class A catalytic" evidence="6">
    <location>
        <begin position="23"/>
        <end position="268"/>
    </location>
</feature>
<dbReference type="GO" id="GO:0046677">
    <property type="term" value="P:response to antibiotic"/>
    <property type="evidence" value="ECO:0007669"/>
    <property type="project" value="UniProtKB-UniRule"/>
</dbReference>
<organism evidence="7 8">
    <name type="scientific">Agromyces cerinus subsp. cerinus</name>
    <dbReference type="NCBI Taxonomy" id="232089"/>
    <lineage>
        <taxon>Bacteria</taxon>
        <taxon>Bacillati</taxon>
        <taxon>Actinomycetota</taxon>
        <taxon>Actinomycetes</taxon>
        <taxon>Micrococcales</taxon>
        <taxon>Microbacteriaceae</taxon>
        <taxon>Agromyces</taxon>
    </lineage>
</organism>
<evidence type="ECO:0000256" key="4">
    <source>
        <dbReference type="ARBA" id="ARBA00023251"/>
    </source>
</evidence>
<dbReference type="EC" id="3.5.2.6" evidence="2 5"/>
<dbReference type="SUPFAM" id="SSF56601">
    <property type="entry name" value="beta-lactamase/transpeptidase-like"/>
    <property type="match status" value="1"/>
</dbReference>
<dbReference type="InterPro" id="IPR012338">
    <property type="entry name" value="Beta-lactam/transpept-like"/>
</dbReference>
<dbReference type="PANTHER" id="PTHR35333:SF3">
    <property type="entry name" value="BETA-LACTAMASE-TYPE TRANSPEPTIDASE FOLD CONTAINING PROTEIN"/>
    <property type="match status" value="1"/>
</dbReference>
<proteinExistence type="inferred from homology"/>
<dbReference type="PROSITE" id="PS00146">
    <property type="entry name" value="BETA_LACTAMASE_A"/>
    <property type="match status" value="1"/>
</dbReference>
<dbReference type="EMBL" id="FSRJ01000001">
    <property type="protein sequence ID" value="SIN78967.1"/>
    <property type="molecule type" value="Genomic_DNA"/>
</dbReference>
<sequence length="301" mass="31972">MKTDRAVLRDAAEVLSSAGLRASIVVRDLGSGRQLSIAADDPYPLASVVKLPLALAVLQGIDEGRLDPARPVTLEPAERTPGQTGYSRFQHPTTVSIEDLLYMAVCLSDNTAADALFDLCPPAEVTASLRETGIAGITVRHSILELHRTLASVLPPEQMPQALALAIRASTRGGGHLIPQLDVSSANAGTASACVDLLDRIWRSPSLGGQKNRLRSLLAMNVMRQRLAPDLESDDAAWHSKTGTFLHLRHEVGVLEHADGRALAIAVLSESSVPAQRQPAAEQALGLAAKLLHDRVRSAAA</sequence>
<gene>
    <name evidence="7" type="ORF">SAMN05443544_1178</name>
</gene>
<evidence type="ECO:0000256" key="2">
    <source>
        <dbReference type="ARBA" id="ARBA00012865"/>
    </source>
</evidence>
<dbReference type="InterPro" id="IPR045155">
    <property type="entry name" value="Beta-lactam_cat"/>
</dbReference>
<dbReference type="Proteomes" id="UP000184699">
    <property type="component" value="Unassembled WGS sequence"/>
</dbReference>
<evidence type="ECO:0000259" key="6">
    <source>
        <dbReference type="Pfam" id="PF13354"/>
    </source>
</evidence>
<keyword evidence="8" id="KW-1185">Reference proteome</keyword>
<reference evidence="8" key="1">
    <citation type="submission" date="2016-11" db="EMBL/GenBank/DDBJ databases">
        <authorList>
            <person name="Varghese N."/>
            <person name="Submissions S."/>
        </authorList>
    </citation>
    <scope>NUCLEOTIDE SEQUENCE [LARGE SCALE GENOMIC DNA]</scope>
    <source>
        <strain evidence="8">DSM 8595</strain>
    </source>
</reference>
<dbReference type="RefSeq" id="WP_074259301.1">
    <property type="nucleotide sequence ID" value="NZ_FSRJ01000001.1"/>
</dbReference>
<dbReference type="OrthoDB" id="33989at2"/>
<protein>
    <recommendedName>
        <fullName evidence="2 5">Beta-lactamase</fullName>
        <ecNumber evidence="2 5">3.5.2.6</ecNumber>
    </recommendedName>
</protein>
<dbReference type="InterPro" id="IPR023650">
    <property type="entry name" value="Beta-lactam_class-A_AS"/>
</dbReference>
<name>A0A1N6E7S3_9MICO</name>
<accession>A0A1N6E7S3</accession>
<dbReference type="PANTHER" id="PTHR35333">
    <property type="entry name" value="BETA-LACTAMASE"/>
    <property type="match status" value="1"/>
</dbReference>
<evidence type="ECO:0000256" key="3">
    <source>
        <dbReference type="ARBA" id="ARBA00022801"/>
    </source>
</evidence>